<reference evidence="3" key="1">
    <citation type="submission" date="2023-07" db="EMBL/GenBank/DDBJ databases">
        <title>A chromosome-level genome assembly of Lolium multiflorum.</title>
        <authorList>
            <person name="Chen Y."/>
            <person name="Copetti D."/>
            <person name="Kolliker R."/>
            <person name="Studer B."/>
        </authorList>
    </citation>
    <scope>NUCLEOTIDE SEQUENCE</scope>
    <source>
        <strain evidence="3">02402/16</strain>
        <tissue evidence="3">Leaf</tissue>
    </source>
</reference>
<sequence length="135" mass="14600">MYDIENPLLSSSSQGASHAATAPEPSRHGFWSWKERLVIACLTGNNPHLDDDEVATVDAEEHSRCIFVTLWLVVALVVSFGFALLMLLPALSTAIQVLAAIGLVVGLCCAGFFMDLADKKAHGNNSLNWLIDCLM</sequence>
<name>A0AAD8QU42_LOLMU</name>
<proteinExistence type="predicted"/>
<feature type="transmembrane region" description="Helical" evidence="2">
    <location>
        <begin position="94"/>
        <end position="114"/>
    </location>
</feature>
<organism evidence="3 4">
    <name type="scientific">Lolium multiflorum</name>
    <name type="common">Italian ryegrass</name>
    <name type="synonym">Lolium perenne subsp. multiflorum</name>
    <dbReference type="NCBI Taxonomy" id="4521"/>
    <lineage>
        <taxon>Eukaryota</taxon>
        <taxon>Viridiplantae</taxon>
        <taxon>Streptophyta</taxon>
        <taxon>Embryophyta</taxon>
        <taxon>Tracheophyta</taxon>
        <taxon>Spermatophyta</taxon>
        <taxon>Magnoliopsida</taxon>
        <taxon>Liliopsida</taxon>
        <taxon>Poales</taxon>
        <taxon>Poaceae</taxon>
        <taxon>BOP clade</taxon>
        <taxon>Pooideae</taxon>
        <taxon>Poodae</taxon>
        <taxon>Poeae</taxon>
        <taxon>Poeae Chloroplast Group 2 (Poeae type)</taxon>
        <taxon>Loliodinae</taxon>
        <taxon>Loliinae</taxon>
        <taxon>Lolium</taxon>
    </lineage>
</organism>
<dbReference type="EMBL" id="JAUUTY010000007">
    <property type="protein sequence ID" value="KAK1607304.1"/>
    <property type="molecule type" value="Genomic_DNA"/>
</dbReference>
<evidence type="ECO:0000256" key="2">
    <source>
        <dbReference type="SAM" id="Phobius"/>
    </source>
</evidence>
<keyword evidence="2" id="KW-1133">Transmembrane helix</keyword>
<evidence type="ECO:0000313" key="4">
    <source>
        <dbReference type="Proteomes" id="UP001231189"/>
    </source>
</evidence>
<evidence type="ECO:0000313" key="3">
    <source>
        <dbReference type="EMBL" id="KAK1607304.1"/>
    </source>
</evidence>
<protein>
    <submittedName>
        <fullName evidence="3">Uncharacterized protein</fullName>
    </submittedName>
</protein>
<keyword evidence="2" id="KW-0472">Membrane</keyword>
<accession>A0AAD8QU42</accession>
<feature type="region of interest" description="Disordered" evidence="1">
    <location>
        <begin position="1"/>
        <end position="25"/>
    </location>
</feature>
<gene>
    <name evidence="3" type="ORF">QYE76_030977</name>
</gene>
<dbReference type="AlphaFoldDB" id="A0AAD8QU42"/>
<comment type="caution">
    <text evidence="3">The sequence shown here is derived from an EMBL/GenBank/DDBJ whole genome shotgun (WGS) entry which is preliminary data.</text>
</comment>
<keyword evidence="4" id="KW-1185">Reference proteome</keyword>
<evidence type="ECO:0000256" key="1">
    <source>
        <dbReference type="SAM" id="MobiDB-lite"/>
    </source>
</evidence>
<feature type="transmembrane region" description="Helical" evidence="2">
    <location>
        <begin position="65"/>
        <end position="88"/>
    </location>
</feature>
<keyword evidence="2" id="KW-0812">Transmembrane</keyword>
<dbReference type="Proteomes" id="UP001231189">
    <property type="component" value="Unassembled WGS sequence"/>
</dbReference>